<dbReference type="SUPFAM" id="SSF52440">
    <property type="entry name" value="PreATP-grasp domain"/>
    <property type="match status" value="1"/>
</dbReference>
<dbReference type="InterPro" id="IPR005875">
    <property type="entry name" value="PurK"/>
</dbReference>
<dbReference type="AlphaFoldDB" id="A0A382EQK9"/>
<dbReference type="HAMAP" id="MF_01928">
    <property type="entry name" value="PurK"/>
    <property type="match status" value="1"/>
</dbReference>
<dbReference type="NCBIfam" id="TIGR01161">
    <property type="entry name" value="purK"/>
    <property type="match status" value="1"/>
</dbReference>
<feature type="domain" description="ATP-grasp" evidence="5">
    <location>
        <begin position="106"/>
        <end position="289"/>
    </location>
</feature>
<dbReference type="InterPro" id="IPR016185">
    <property type="entry name" value="PreATP-grasp_dom_sf"/>
</dbReference>
<dbReference type="Pfam" id="PF02222">
    <property type="entry name" value="ATP-grasp"/>
    <property type="match status" value="1"/>
</dbReference>
<dbReference type="PROSITE" id="PS50975">
    <property type="entry name" value="ATP_GRASP"/>
    <property type="match status" value="1"/>
</dbReference>
<dbReference type="EMBL" id="UINC01045629">
    <property type="protein sequence ID" value="SVB52612.1"/>
    <property type="molecule type" value="Genomic_DNA"/>
</dbReference>
<dbReference type="InterPro" id="IPR040686">
    <property type="entry name" value="PurK_C"/>
</dbReference>
<evidence type="ECO:0000256" key="1">
    <source>
        <dbReference type="ARBA" id="ARBA00022741"/>
    </source>
</evidence>
<keyword evidence="2" id="KW-0658">Purine biosynthesis</keyword>
<dbReference type="InterPro" id="IPR003135">
    <property type="entry name" value="ATP-grasp_carboxylate-amine"/>
</dbReference>
<gene>
    <name evidence="6" type="ORF">METZ01_LOCUS205466</name>
</gene>
<dbReference type="InterPro" id="IPR054350">
    <property type="entry name" value="PurT/PurK_preATP-grasp"/>
</dbReference>
<sequence>MVKLTLGIIGGGQLGSMLASAAKKIDIKTVIFCNDRDAPAQKFSDDFIFGKYDDEQKINEFVEKVDVVTFEFENIPFETLDKINQVKKVLPKPSINKIIQHRVYEKDFINKCNFRTTLYDSFKNDKELKSKTNFIPGIIKTCTLGYDGKGQYKINSLGELDKVNLDYGQEYIIEKFIKLKKEISVIVTRFGKQKYEIYEPIENIHEDQILKNSKIPAEISDEILNKSKNWAKIISEELGYIGTLCVEFFIDRKDNLYVNEIAPRVHNSGHLTINSHNISQFENHVRAVCALKKKETKKLFNAKMINLIGDDILVYRDKKYSDDEFFFDYLKKEIKPKRKMGHLTIIKK</sequence>
<proteinExistence type="inferred from homology"/>
<dbReference type="Gene3D" id="3.40.50.20">
    <property type="match status" value="1"/>
</dbReference>
<dbReference type="InterPro" id="IPR013815">
    <property type="entry name" value="ATP_grasp_subdomain_1"/>
</dbReference>
<protein>
    <recommendedName>
        <fullName evidence="5">ATP-grasp domain-containing protein</fullName>
    </recommendedName>
</protein>
<dbReference type="NCBIfam" id="NF004679">
    <property type="entry name" value="PRK06019.1-5"/>
    <property type="match status" value="1"/>
</dbReference>
<evidence type="ECO:0000256" key="4">
    <source>
        <dbReference type="ARBA" id="ARBA00025704"/>
    </source>
</evidence>
<reference evidence="6" key="1">
    <citation type="submission" date="2018-05" db="EMBL/GenBank/DDBJ databases">
        <authorList>
            <person name="Lanie J.A."/>
            <person name="Ng W.-L."/>
            <person name="Kazmierczak K.M."/>
            <person name="Andrzejewski T.M."/>
            <person name="Davidsen T.M."/>
            <person name="Wayne K.J."/>
            <person name="Tettelin H."/>
            <person name="Glass J.I."/>
            <person name="Rusch D."/>
            <person name="Podicherti R."/>
            <person name="Tsui H.-C.T."/>
            <person name="Winkler M.E."/>
        </authorList>
    </citation>
    <scope>NUCLEOTIDE SEQUENCE</scope>
</reference>
<name>A0A382EQK9_9ZZZZ</name>
<keyword evidence="1" id="KW-0547">Nucleotide-binding</keyword>
<evidence type="ECO:0000259" key="5">
    <source>
        <dbReference type="PROSITE" id="PS50975"/>
    </source>
</evidence>
<dbReference type="GO" id="GO:0046872">
    <property type="term" value="F:metal ion binding"/>
    <property type="evidence" value="ECO:0007669"/>
    <property type="project" value="InterPro"/>
</dbReference>
<dbReference type="InterPro" id="IPR029752">
    <property type="entry name" value="D-isomer_DH_CS1"/>
</dbReference>
<dbReference type="Gene3D" id="3.30.470.20">
    <property type="entry name" value="ATP-grasp fold, B domain"/>
    <property type="match status" value="1"/>
</dbReference>
<accession>A0A382EQK9</accession>
<evidence type="ECO:0000313" key="6">
    <source>
        <dbReference type="EMBL" id="SVB52612.1"/>
    </source>
</evidence>
<dbReference type="Pfam" id="PF17769">
    <property type="entry name" value="PurK_C"/>
    <property type="match status" value="1"/>
</dbReference>
<dbReference type="PANTHER" id="PTHR11609:SF5">
    <property type="entry name" value="PHOSPHORIBOSYLAMINOIMIDAZOLE CARBOXYLASE"/>
    <property type="match status" value="1"/>
</dbReference>
<dbReference type="InterPro" id="IPR011761">
    <property type="entry name" value="ATP-grasp"/>
</dbReference>
<comment type="pathway">
    <text evidence="4">Purine metabolism.</text>
</comment>
<dbReference type="GO" id="GO:0006189">
    <property type="term" value="P:'de novo' IMP biosynthetic process"/>
    <property type="evidence" value="ECO:0007669"/>
    <property type="project" value="InterPro"/>
</dbReference>
<dbReference type="SUPFAM" id="SSF51246">
    <property type="entry name" value="Rudiment single hybrid motif"/>
    <property type="match status" value="1"/>
</dbReference>
<dbReference type="GO" id="GO:0004638">
    <property type="term" value="F:phosphoribosylaminoimidazole carboxylase activity"/>
    <property type="evidence" value="ECO:0007669"/>
    <property type="project" value="InterPro"/>
</dbReference>
<dbReference type="Gene3D" id="3.30.1490.20">
    <property type="entry name" value="ATP-grasp fold, A domain"/>
    <property type="match status" value="1"/>
</dbReference>
<dbReference type="Pfam" id="PF22660">
    <property type="entry name" value="RS_preATP-grasp-like"/>
    <property type="match status" value="1"/>
</dbReference>
<keyword evidence="3" id="KW-0067">ATP-binding</keyword>
<dbReference type="PANTHER" id="PTHR11609">
    <property type="entry name" value="PURINE BIOSYNTHESIS PROTEIN 6/7, PUR6/7"/>
    <property type="match status" value="1"/>
</dbReference>
<dbReference type="PROSITE" id="PS00065">
    <property type="entry name" value="D_2_HYDROXYACID_DH_1"/>
    <property type="match status" value="1"/>
</dbReference>
<organism evidence="6">
    <name type="scientific">marine metagenome</name>
    <dbReference type="NCBI Taxonomy" id="408172"/>
    <lineage>
        <taxon>unclassified sequences</taxon>
        <taxon>metagenomes</taxon>
        <taxon>ecological metagenomes</taxon>
    </lineage>
</organism>
<dbReference type="GO" id="GO:0005524">
    <property type="term" value="F:ATP binding"/>
    <property type="evidence" value="ECO:0007669"/>
    <property type="project" value="UniProtKB-KW"/>
</dbReference>
<evidence type="ECO:0000256" key="3">
    <source>
        <dbReference type="ARBA" id="ARBA00022840"/>
    </source>
</evidence>
<dbReference type="GO" id="GO:0005829">
    <property type="term" value="C:cytosol"/>
    <property type="evidence" value="ECO:0007669"/>
    <property type="project" value="TreeGrafter"/>
</dbReference>
<dbReference type="SUPFAM" id="SSF56059">
    <property type="entry name" value="Glutathione synthetase ATP-binding domain-like"/>
    <property type="match status" value="1"/>
</dbReference>
<dbReference type="InterPro" id="IPR011054">
    <property type="entry name" value="Rudment_hybrid_motif"/>
</dbReference>
<evidence type="ECO:0000256" key="2">
    <source>
        <dbReference type="ARBA" id="ARBA00022755"/>
    </source>
</evidence>